<organism evidence="2 3">
    <name type="scientific">Candidatus Thiothrix anitrata</name>
    <dbReference type="NCBI Taxonomy" id="2823902"/>
    <lineage>
        <taxon>Bacteria</taxon>
        <taxon>Pseudomonadati</taxon>
        <taxon>Pseudomonadota</taxon>
        <taxon>Gammaproteobacteria</taxon>
        <taxon>Thiotrichales</taxon>
        <taxon>Thiotrichaceae</taxon>
        <taxon>Thiothrix</taxon>
    </lineage>
</organism>
<evidence type="ECO:0000259" key="1">
    <source>
        <dbReference type="Pfam" id="PF13744"/>
    </source>
</evidence>
<sequence>MTVEHVTPVGKSVFYDLFPQAEAANLLIRAQLMDELNDILQERFTTQTEAAAVLNVSQSRISDLYRGKIGLFTVDMLINLLARVGQVVEIHTRKAA</sequence>
<proteinExistence type="predicted"/>
<accession>A0ABX7X4I7</accession>
<dbReference type="RefSeq" id="WP_210226359.1">
    <property type="nucleotide sequence ID" value="NZ_CP072800.1"/>
</dbReference>
<name>A0ABX7X4I7_9GAMM</name>
<dbReference type="Gene3D" id="1.10.260.40">
    <property type="entry name" value="lambda repressor-like DNA-binding domains"/>
    <property type="match status" value="1"/>
</dbReference>
<dbReference type="Proteomes" id="UP000672027">
    <property type="component" value="Chromosome"/>
</dbReference>
<reference evidence="2 3" key="1">
    <citation type="submission" date="2021-04" db="EMBL/GenBank/DDBJ databases">
        <title>Genomics, taxonomy and metabolism of representatives of sulfur bacteria of the genus Thiothrix: Thiothrix fructosivorans QT, Thiothrix unzii A1T and three new species, Thiothrix subterranea sp. nov., Thiothrix litoralis sp. nov. and 'Candidatus Thiothrix anitrata' sp. nov.</title>
        <authorList>
            <person name="Ravin N.V."/>
            <person name="Smolyakov D."/>
            <person name="Rudenko T.S."/>
            <person name="Mardanov A.V."/>
            <person name="Beletsky A.V."/>
            <person name="Markov N.D."/>
            <person name="Fomenkov A.I."/>
            <person name="Roberts R.J."/>
            <person name="Karnachuk O.V."/>
            <person name="Novikov A."/>
            <person name="Grabovich M.Y."/>
        </authorList>
    </citation>
    <scope>NUCLEOTIDE SEQUENCE [LARGE SCALE GENOMIC DNA]</scope>
    <source>
        <strain evidence="2 3">A52</strain>
    </source>
</reference>
<dbReference type="EMBL" id="CP072800">
    <property type="protein sequence ID" value="QTR49518.1"/>
    <property type="molecule type" value="Genomic_DNA"/>
</dbReference>
<dbReference type="Pfam" id="PF13744">
    <property type="entry name" value="HTH_37"/>
    <property type="match status" value="1"/>
</dbReference>
<gene>
    <name evidence="2" type="ORF">J8380_14940</name>
</gene>
<evidence type="ECO:0000313" key="2">
    <source>
        <dbReference type="EMBL" id="QTR49518.1"/>
    </source>
</evidence>
<dbReference type="InterPro" id="IPR010982">
    <property type="entry name" value="Lambda_DNA-bd_dom_sf"/>
</dbReference>
<protein>
    <submittedName>
        <fullName evidence="2">XRE family transcriptional regulator</fullName>
    </submittedName>
</protein>
<dbReference type="InterPro" id="IPR039554">
    <property type="entry name" value="HigA2-like_HTH"/>
</dbReference>
<dbReference type="SUPFAM" id="SSF47413">
    <property type="entry name" value="lambda repressor-like DNA-binding domains"/>
    <property type="match status" value="1"/>
</dbReference>
<evidence type="ECO:0000313" key="3">
    <source>
        <dbReference type="Proteomes" id="UP000672027"/>
    </source>
</evidence>
<feature type="domain" description="HigA2-like helix-turn-helix" evidence="1">
    <location>
        <begin position="19"/>
        <end position="91"/>
    </location>
</feature>
<keyword evidence="3" id="KW-1185">Reference proteome</keyword>